<evidence type="ECO:0000256" key="2">
    <source>
        <dbReference type="ARBA" id="ARBA00022664"/>
    </source>
</evidence>
<evidence type="ECO:0000313" key="17">
    <source>
        <dbReference type="Proteomes" id="UP000502823"/>
    </source>
</evidence>
<dbReference type="InterPro" id="IPR013846">
    <property type="entry name" value="mRNA_cap_enzyme_C"/>
</dbReference>
<comment type="similarity">
    <text evidence="10">In the C-terminal section; belongs to the eukaryotic GTase family.</text>
</comment>
<protein>
    <recommendedName>
        <fullName evidence="10">mRNA-capping enzyme</fullName>
    </recommendedName>
    <domain>
        <recommendedName>
            <fullName evidence="10">mRNA 5'-triphosphate monophosphatase</fullName>
            <ecNumber evidence="10">3.6.1.74</ecNumber>
        </recommendedName>
        <alternativeName>
            <fullName evidence="10">mRNA 5'-phosphatase</fullName>
        </alternativeName>
    </domain>
    <domain>
        <recommendedName>
            <fullName evidence="10">mRNA guanylyltransferase</fullName>
            <ecNumber evidence="10">2.7.7.50</ecNumber>
        </recommendedName>
        <alternativeName>
            <fullName evidence="10">GTP--RNA guanylyltransferase</fullName>
            <shortName evidence="10">GTase</shortName>
        </alternativeName>
    </domain>
</protein>
<dbReference type="InterPro" id="IPR001339">
    <property type="entry name" value="mRNA_cap_enzyme_adenylation"/>
</dbReference>
<dbReference type="FunFam" id="2.40.50.140:FF:000111">
    <property type="entry name" value="mRNA-capping enzyme"/>
    <property type="match status" value="1"/>
</dbReference>
<evidence type="ECO:0000256" key="3">
    <source>
        <dbReference type="ARBA" id="ARBA00022679"/>
    </source>
</evidence>
<feature type="active site" description="N6-GMP-lysine intermediate" evidence="12">
    <location>
        <position position="306"/>
    </location>
</feature>
<dbReference type="Pfam" id="PF03919">
    <property type="entry name" value="mRNA_cap_C"/>
    <property type="match status" value="1"/>
</dbReference>
<dbReference type="InterPro" id="IPR017074">
    <property type="entry name" value="mRNA_cap_enz_bifunc"/>
</dbReference>
<dbReference type="GO" id="GO:0004721">
    <property type="term" value="F:phosphoprotein phosphatase activity"/>
    <property type="evidence" value="ECO:0007669"/>
    <property type="project" value="UniProtKB-UniRule"/>
</dbReference>
<dbReference type="PROSITE" id="PS00383">
    <property type="entry name" value="TYR_PHOSPHATASE_1"/>
    <property type="match status" value="1"/>
</dbReference>
<keyword evidence="4 10" id="KW-0548">Nucleotidyltransferase</keyword>
<dbReference type="PIRSF" id="PIRSF036958">
    <property type="entry name" value="mRNA_capping_HCE"/>
    <property type="match status" value="1"/>
</dbReference>
<sequence>MSGRQDSRSPGLIPNRWLHCPRKASDLVANKFLAFKTPLSSQYDDQVPEEHRFLPSMIFQSMKSYKIKLGLWIDLTNTSRFYNKIQIEAEGCKYIKLKCRGHGETPSEDVAKAFFLICEEFISQHPLEIIGVHCTHGFNRTGFLIVSYLVAQMDCSLEAALNQFAVVRPPGIYKGEYLQELYRRYDDINDTPPPPELPDWCKEYDDSNGDGGGDEDGSGSTDTAGNAGGSSGRRRRREIHVKNPTFMEGVPGVTPITTQPKLQNIQRKVQDFCGWQSTGFPGCQPVSMDSNNIRLLHEKSYRVSWKADGTRYMMLILQENEIYFIDRDNCVFQVSGLKFPHRKDPKRHLVNTLLDGEMVIDKVNGQEFPRYLAYDIIKFDGCDVGRSPFYPIRLACIEKEIVQPRHQAMKEGRIDKSAEPFSVRLKQFWDITQAGSLLSDKFSKMLSHEPDGLIFQPSKDPYVAGSCSEVLKWKPLSLNSVDFKLKIVTQEGHGILKRKVGCLYVGGMDRPFAQMRVNKTLKELHNKIVECKFQDNQWIFMRERTDKSFPNSYNTATAVCNSIRDPITTDRLLEFIERHRWSQSDQDLMPPPSKVPRRRWKSGMKNAHTKEKQGENAGVMDYLDISPSPPPPPSDPPSHLLPHPLSFPVTSAPSNIYVERVLSWKEVKA</sequence>
<name>A0A6L2PU51_COPFO</name>
<dbReference type="Gene3D" id="3.30.470.30">
    <property type="entry name" value="DNA ligase/mRNA capping enzyme"/>
    <property type="match status" value="1"/>
</dbReference>
<comment type="caution">
    <text evidence="16">The sequence shown here is derived from an EMBL/GenBank/DDBJ whole genome shotgun (WGS) entry which is preliminary data.</text>
</comment>
<keyword evidence="7 10" id="KW-0342">GTP-binding</keyword>
<dbReference type="Pfam" id="PF01331">
    <property type="entry name" value="mRNA_cap_enzyme"/>
    <property type="match status" value="1"/>
</dbReference>
<evidence type="ECO:0000256" key="4">
    <source>
        <dbReference type="ARBA" id="ARBA00022695"/>
    </source>
</evidence>
<dbReference type="InterPro" id="IPR029021">
    <property type="entry name" value="Prot-tyrosine_phosphatase-like"/>
</dbReference>
<dbReference type="Gene3D" id="3.30.1490.430">
    <property type="match status" value="1"/>
</dbReference>
<dbReference type="CDD" id="cd07895">
    <property type="entry name" value="Adenylation_mRNA_capping"/>
    <property type="match status" value="1"/>
</dbReference>
<keyword evidence="10" id="KW-0378">Hydrolase</keyword>
<accession>A0A6L2PU51</accession>
<dbReference type="GO" id="GO:0005524">
    <property type="term" value="F:ATP binding"/>
    <property type="evidence" value="ECO:0007669"/>
    <property type="project" value="InterPro"/>
</dbReference>
<feature type="binding site" evidence="13">
    <location>
        <begin position="542"/>
        <end position="547"/>
    </location>
    <ligand>
        <name>GTP</name>
        <dbReference type="ChEBI" id="CHEBI:37565"/>
    </ligand>
</feature>
<keyword evidence="2 10" id="KW-0507">mRNA processing</keyword>
<dbReference type="GO" id="GO:0140818">
    <property type="term" value="F:mRNA 5'-triphosphate monophosphatase activity"/>
    <property type="evidence" value="ECO:0007669"/>
    <property type="project" value="UniProtKB-EC"/>
</dbReference>
<comment type="subcellular location">
    <subcellularLocation>
        <location evidence="1 10">Nucleus</location>
    </subcellularLocation>
</comment>
<feature type="binding site" evidence="13">
    <location>
        <begin position="355"/>
        <end position="357"/>
    </location>
    <ligand>
        <name>GTP</name>
        <dbReference type="ChEBI" id="CHEBI:37565"/>
    </ligand>
</feature>
<evidence type="ECO:0000256" key="9">
    <source>
        <dbReference type="ARBA" id="ARBA00044624"/>
    </source>
</evidence>
<keyword evidence="3 10" id="KW-0808">Transferase</keyword>
<dbReference type="SUPFAM" id="SSF56091">
    <property type="entry name" value="DNA ligase/mRNA capping enzyme, catalytic domain"/>
    <property type="match status" value="1"/>
</dbReference>
<comment type="function">
    <text evidence="10">Bifunctional mRNA-capping enzyme exhibiting RNA 5'-triphosphate monophosphatase activity in the N-terminal part and mRNA guanylyltransferase activity in the C-terminal part. Catalyzes the first two steps of cap formation: by removing the gamma-phosphate from the 5'-triphosphate end of nascent mRNA to yield a diphosphate end, and by transferring the GMP moiety of GTP to the 5'-diphosphate terminus of RNA via a covalent enzyme-GMP reaction intermediate.</text>
</comment>
<dbReference type="EC" id="3.6.1.74" evidence="10"/>
<dbReference type="PROSITE" id="PS50056">
    <property type="entry name" value="TYR_PHOSPHATASE_2"/>
    <property type="match status" value="1"/>
</dbReference>
<evidence type="ECO:0000256" key="1">
    <source>
        <dbReference type="ARBA" id="ARBA00004123"/>
    </source>
</evidence>
<comment type="catalytic activity">
    <reaction evidence="10">
        <text>a 5'-end triphospho-ribonucleoside in mRNA + H2O = a 5'-end diphospho-ribonucleoside in mRNA + phosphate + H(+)</text>
        <dbReference type="Rhea" id="RHEA:67004"/>
        <dbReference type="Rhea" id="RHEA-COMP:17164"/>
        <dbReference type="Rhea" id="RHEA-COMP:17165"/>
        <dbReference type="ChEBI" id="CHEBI:15377"/>
        <dbReference type="ChEBI" id="CHEBI:15378"/>
        <dbReference type="ChEBI" id="CHEBI:43474"/>
        <dbReference type="ChEBI" id="CHEBI:167616"/>
        <dbReference type="ChEBI" id="CHEBI:167618"/>
        <dbReference type="EC" id="3.6.1.74"/>
    </reaction>
</comment>
<dbReference type="GO" id="GO:0004651">
    <property type="term" value="F:polynucleotide 5'-phosphatase activity"/>
    <property type="evidence" value="ECO:0007669"/>
    <property type="project" value="UniProtKB-UniRule"/>
</dbReference>
<dbReference type="GO" id="GO:0005525">
    <property type="term" value="F:GTP binding"/>
    <property type="evidence" value="ECO:0007669"/>
    <property type="project" value="UniProtKB-UniRule"/>
</dbReference>
<dbReference type="AlphaFoldDB" id="A0A6L2PU51"/>
<evidence type="ECO:0000256" key="12">
    <source>
        <dbReference type="PIRSR" id="PIRSR036958-2"/>
    </source>
</evidence>
<feature type="compositionally biased region" description="Low complexity" evidence="14">
    <location>
        <begin position="637"/>
        <end position="648"/>
    </location>
</feature>
<dbReference type="InterPro" id="IPR051029">
    <property type="entry name" value="mRNA_Capping_Enz/RNA_Phosphat"/>
</dbReference>
<evidence type="ECO:0000256" key="5">
    <source>
        <dbReference type="ARBA" id="ARBA00022741"/>
    </source>
</evidence>
<dbReference type="PANTHER" id="PTHR10367">
    <property type="entry name" value="MRNA-CAPPING ENZYME"/>
    <property type="match status" value="1"/>
</dbReference>
<evidence type="ECO:0000256" key="11">
    <source>
        <dbReference type="PIRSR" id="PIRSR036958-1"/>
    </source>
</evidence>
<dbReference type="CDD" id="cd17664">
    <property type="entry name" value="Mce1_N"/>
    <property type="match status" value="1"/>
</dbReference>
<dbReference type="InterPro" id="IPR000387">
    <property type="entry name" value="Tyr_Pase_dom"/>
</dbReference>
<evidence type="ECO:0000256" key="8">
    <source>
        <dbReference type="ARBA" id="ARBA00023242"/>
    </source>
</evidence>
<dbReference type="InterPro" id="IPR000340">
    <property type="entry name" value="Dual-sp_phosphatase_cat-dom"/>
</dbReference>
<dbReference type="FunFam" id="3.30.470.30:FF:000040">
    <property type="entry name" value="mRNA-capping enzyme"/>
    <property type="match status" value="1"/>
</dbReference>
<dbReference type="GO" id="GO:0004484">
    <property type="term" value="F:mRNA guanylyltransferase activity"/>
    <property type="evidence" value="ECO:0007669"/>
    <property type="project" value="UniProtKB-UniRule"/>
</dbReference>
<feature type="compositionally biased region" description="Pro residues" evidence="14">
    <location>
        <begin position="627"/>
        <end position="636"/>
    </location>
</feature>
<feature type="region of interest" description="Disordered" evidence="14">
    <location>
        <begin position="583"/>
        <end position="651"/>
    </location>
</feature>
<dbReference type="PANTHER" id="PTHR10367:SF17">
    <property type="entry name" value="MRNA-CAPPING ENZYME"/>
    <property type="match status" value="1"/>
</dbReference>
<dbReference type="EMBL" id="BLKM01000502">
    <property type="protein sequence ID" value="GFG34742.1"/>
    <property type="molecule type" value="Genomic_DNA"/>
</dbReference>
<keyword evidence="8 10" id="KW-0539">Nucleus</keyword>
<dbReference type="FunFam" id="3.90.190.10:FF:000040">
    <property type="entry name" value="mRNA-capping enzyme"/>
    <property type="match status" value="1"/>
</dbReference>
<dbReference type="FunCoup" id="A0A6L2PU51">
    <property type="interactions" value="1763"/>
</dbReference>
<dbReference type="GO" id="GO:0005634">
    <property type="term" value="C:nucleus"/>
    <property type="evidence" value="ECO:0007669"/>
    <property type="project" value="UniProtKB-SubCell"/>
</dbReference>
<dbReference type="SUPFAM" id="SSF50249">
    <property type="entry name" value="Nucleic acid-binding proteins"/>
    <property type="match status" value="1"/>
</dbReference>
<evidence type="ECO:0000256" key="7">
    <source>
        <dbReference type="ARBA" id="ARBA00023134"/>
    </source>
</evidence>
<keyword evidence="5 10" id="KW-0547">Nucleotide-binding</keyword>
<comment type="similarity">
    <text evidence="10">In the N-terminal section; belongs to the non-receptor class of the protein-tyrosine phosphatase family.</text>
</comment>
<evidence type="ECO:0000259" key="15">
    <source>
        <dbReference type="PROSITE" id="PS50056"/>
    </source>
</evidence>
<evidence type="ECO:0000256" key="13">
    <source>
        <dbReference type="PIRSR" id="PIRSR036958-3"/>
    </source>
</evidence>
<dbReference type="Gene3D" id="3.90.190.10">
    <property type="entry name" value="Protein tyrosine phosphatase superfamily"/>
    <property type="match status" value="1"/>
</dbReference>
<dbReference type="InterPro" id="IPR012340">
    <property type="entry name" value="NA-bd_OB-fold"/>
</dbReference>
<comment type="catalytic activity">
    <reaction evidence="9">
        <text>a 5'-end diphospho-ribonucleoside in mRNA + GTP + H(+) = a 5'-end (5'-triphosphoguanosine)-ribonucleoside in mRNA + diphosphate</text>
        <dbReference type="Rhea" id="RHEA:67012"/>
        <dbReference type="Rhea" id="RHEA-COMP:17165"/>
        <dbReference type="Rhea" id="RHEA-COMP:17166"/>
        <dbReference type="ChEBI" id="CHEBI:15378"/>
        <dbReference type="ChEBI" id="CHEBI:33019"/>
        <dbReference type="ChEBI" id="CHEBI:37565"/>
        <dbReference type="ChEBI" id="CHEBI:167616"/>
        <dbReference type="ChEBI" id="CHEBI:167617"/>
        <dbReference type="EC" id="2.7.7.50"/>
    </reaction>
    <physiologicalReaction direction="left-to-right" evidence="9">
        <dbReference type="Rhea" id="RHEA:67013"/>
    </physiologicalReaction>
</comment>
<feature type="binding site" evidence="13">
    <location>
        <position position="327"/>
    </location>
    <ligand>
        <name>GTP</name>
        <dbReference type="ChEBI" id="CHEBI:37565"/>
    </ligand>
</feature>
<dbReference type="InterPro" id="IPR016130">
    <property type="entry name" value="Tyr_Pase_AS"/>
</dbReference>
<gene>
    <name evidence="16" type="ORF">Cfor_04622</name>
</gene>
<keyword evidence="6 10" id="KW-0506">mRNA capping</keyword>
<evidence type="ECO:0000313" key="16">
    <source>
        <dbReference type="EMBL" id="GFG34742.1"/>
    </source>
</evidence>
<feature type="region of interest" description="Disordered" evidence="14">
    <location>
        <begin position="187"/>
        <end position="237"/>
    </location>
</feature>
<feature type="active site" description="Phosphocysteine intermediate" evidence="11">
    <location>
        <position position="134"/>
    </location>
</feature>
<dbReference type="SUPFAM" id="SSF52799">
    <property type="entry name" value="(Phosphotyrosine protein) phosphatases II"/>
    <property type="match status" value="1"/>
</dbReference>
<dbReference type="OrthoDB" id="200924at2759"/>
<feature type="binding site" evidence="13">
    <location>
        <begin position="472"/>
        <end position="474"/>
    </location>
    <ligand>
        <name>GTP</name>
        <dbReference type="ChEBI" id="CHEBI:37565"/>
    </ligand>
</feature>
<dbReference type="Proteomes" id="UP000502823">
    <property type="component" value="Unassembled WGS sequence"/>
</dbReference>
<evidence type="ECO:0000256" key="14">
    <source>
        <dbReference type="SAM" id="MobiDB-lite"/>
    </source>
</evidence>
<reference evidence="17" key="1">
    <citation type="submission" date="2020-01" db="EMBL/GenBank/DDBJ databases">
        <title>Draft genome sequence of the Termite Coptotermes fromosanus.</title>
        <authorList>
            <person name="Itakura S."/>
            <person name="Yosikawa Y."/>
            <person name="Umezawa K."/>
        </authorList>
    </citation>
    <scope>NUCLEOTIDE SEQUENCE [LARGE SCALE GENOMIC DNA]</scope>
</reference>
<feature type="domain" description="Tyrosine specific protein phosphatases" evidence="15">
    <location>
        <begin position="112"/>
        <end position="179"/>
    </location>
</feature>
<organism evidence="16 17">
    <name type="scientific">Coptotermes formosanus</name>
    <name type="common">Formosan subterranean termite</name>
    <dbReference type="NCBI Taxonomy" id="36987"/>
    <lineage>
        <taxon>Eukaryota</taxon>
        <taxon>Metazoa</taxon>
        <taxon>Ecdysozoa</taxon>
        <taxon>Arthropoda</taxon>
        <taxon>Hexapoda</taxon>
        <taxon>Insecta</taxon>
        <taxon>Pterygota</taxon>
        <taxon>Neoptera</taxon>
        <taxon>Polyneoptera</taxon>
        <taxon>Dictyoptera</taxon>
        <taxon>Blattodea</taxon>
        <taxon>Blattoidea</taxon>
        <taxon>Termitoidae</taxon>
        <taxon>Rhinotermitidae</taxon>
        <taxon>Coptotermes</taxon>
    </lineage>
</organism>
<feature type="compositionally biased region" description="Acidic residues" evidence="14">
    <location>
        <begin position="206"/>
        <end position="217"/>
    </location>
</feature>
<keyword evidence="17" id="KW-1185">Reference proteome</keyword>
<dbReference type="GO" id="GO:0006370">
    <property type="term" value="P:7-methylguanosine mRNA capping"/>
    <property type="evidence" value="ECO:0007669"/>
    <property type="project" value="UniProtKB-UniRule"/>
</dbReference>
<evidence type="ECO:0000256" key="10">
    <source>
        <dbReference type="PIRNR" id="PIRNR036958"/>
    </source>
</evidence>
<evidence type="ECO:0000256" key="6">
    <source>
        <dbReference type="ARBA" id="ARBA00023042"/>
    </source>
</evidence>
<dbReference type="EC" id="2.7.7.50" evidence="10"/>
<feature type="binding site" evidence="13">
    <location>
        <position position="311"/>
    </location>
    <ligand>
        <name>GTP</name>
        <dbReference type="ChEBI" id="CHEBI:37565"/>
    </ligand>
</feature>
<dbReference type="Gene3D" id="2.40.50.140">
    <property type="entry name" value="Nucleic acid-binding proteins"/>
    <property type="match status" value="1"/>
</dbReference>
<proteinExistence type="inferred from homology"/>
<dbReference type="InParanoid" id="A0A6L2PU51"/>
<dbReference type="Pfam" id="PF00782">
    <property type="entry name" value="DSPc"/>
    <property type="match status" value="1"/>
</dbReference>